<sequence>MELRRKIALRVLPLFFVIFLCTMGEAYLKSIRVDEIPFAGRKVLANRRSSGIHLISSLEHQRTFLHLFHVPYIICFYAAKGKWPYVPGFMKYRVDNAARSFFNQNDSFIKQFCTKWIQVKECFRPLFDKSNTTDSEVETLDAKIQGQRCNCDKLLLSTEPPVPVVYFDKNYIGNVSSETIMNTIEFLESFLPPPTKKHKRKNRVRGRVDDMDIE</sequence>
<evidence type="ECO:0008006" key="4">
    <source>
        <dbReference type="Google" id="ProtNLM"/>
    </source>
</evidence>
<feature type="compositionally biased region" description="Basic residues" evidence="1">
    <location>
        <begin position="195"/>
        <end position="205"/>
    </location>
</feature>
<dbReference type="HOGENOM" id="CLU_1290148_0_0_1"/>
<keyword evidence="3" id="KW-1185">Reference proteome</keyword>
<reference evidence="2 3" key="1">
    <citation type="journal article" date="2007" name="Nature">
        <title>Evolution of genes and genomes on the Drosophila phylogeny.</title>
        <authorList>
            <consortium name="Drosophila 12 Genomes Consortium"/>
            <person name="Clark A.G."/>
            <person name="Eisen M.B."/>
            <person name="Smith D.R."/>
            <person name="Bergman C.M."/>
            <person name="Oliver B."/>
            <person name="Markow T.A."/>
            <person name="Kaufman T.C."/>
            <person name="Kellis M."/>
            <person name="Gelbart W."/>
            <person name="Iyer V.N."/>
            <person name="Pollard D.A."/>
            <person name="Sackton T.B."/>
            <person name="Larracuente A.M."/>
            <person name="Singh N.D."/>
            <person name="Abad J.P."/>
            <person name="Abt D.N."/>
            <person name="Adryan B."/>
            <person name="Aguade M."/>
            <person name="Akashi H."/>
            <person name="Anderson W.W."/>
            <person name="Aquadro C.F."/>
            <person name="Ardell D.H."/>
            <person name="Arguello R."/>
            <person name="Artieri C.G."/>
            <person name="Barbash D.A."/>
            <person name="Barker D."/>
            <person name="Barsanti P."/>
            <person name="Batterham P."/>
            <person name="Batzoglou S."/>
            <person name="Begun D."/>
            <person name="Bhutkar A."/>
            <person name="Blanco E."/>
            <person name="Bosak S.A."/>
            <person name="Bradley R.K."/>
            <person name="Brand A.D."/>
            <person name="Brent M.R."/>
            <person name="Brooks A.N."/>
            <person name="Brown R.H."/>
            <person name="Butlin R.K."/>
            <person name="Caggese C."/>
            <person name="Calvi B.R."/>
            <person name="Bernardo de Carvalho A."/>
            <person name="Caspi A."/>
            <person name="Castrezana S."/>
            <person name="Celniker S.E."/>
            <person name="Chang J.L."/>
            <person name="Chapple C."/>
            <person name="Chatterji S."/>
            <person name="Chinwalla A."/>
            <person name="Civetta A."/>
            <person name="Clifton S.W."/>
            <person name="Comeron J.M."/>
            <person name="Costello J.C."/>
            <person name="Coyne J.A."/>
            <person name="Daub J."/>
            <person name="David R.G."/>
            <person name="Delcher A.L."/>
            <person name="Delehaunty K."/>
            <person name="Do C.B."/>
            <person name="Ebling H."/>
            <person name="Edwards K."/>
            <person name="Eickbush T."/>
            <person name="Evans J.D."/>
            <person name="Filipski A."/>
            <person name="Findeiss S."/>
            <person name="Freyhult E."/>
            <person name="Fulton L."/>
            <person name="Fulton R."/>
            <person name="Garcia A.C."/>
            <person name="Gardiner A."/>
            <person name="Garfield D.A."/>
            <person name="Garvin B.E."/>
            <person name="Gibson G."/>
            <person name="Gilbert D."/>
            <person name="Gnerre S."/>
            <person name="Godfrey J."/>
            <person name="Good R."/>
            <person name="Gotea V."/>
            <person name="Gravely B."/>
            <person name="Greenberg A.J."/>
            <person name="Griffiths-Jones S."/>
            <person name="Gross S."/>
            <person name="Guigo R."/>
            <person name="Gustafson E.A."/>
            <person name="Haerty W."/>
            <person name="Hahn M.W."/>
            <person name="Halligan D.L."/>
            <person name="Halpern A.L."/>
            <person name="Halter G.M."/>
            <person name="Han M.V."/>
            <person name="Heger A."/>
            <person name="Hillier L."/>
            <person name="Hinrichs A.S."/>
            <person name="Holmes I."/>
            <person name="Hoskins R.A."/>
            <person name="Hubisz M.J."/>
            <person name="Hultmark D."/>
            <person name="Huntley M.A."/>
            <person name="Jaffe D.B."/>
            <person name="Jagadeeshan S."/>
            <person name="Jeck W.R."/>
            <person name="Johnson J."/>
            <person name="Jones C.D."/>
            <person name="Jordan W.C."/>
            <person name="Karpen G.H."/>
            <person name="Kataoka E."/>
            <person name="Keightley P.D."/>
            <person name="Kheradpour P."/>
            <person name="Kirkness E.F."/>
            <person name="Koerich L.B."/>
            <person name="Kristiansen K."/>
            <person name="Kudrna D."/>
            <person name="Kulathinal R.J."/>
            <person name="Kumar S."/>
            <person name="Kwok R."/>
            <person name="Lander E."/>
            <person name="Langley C.H."/>
            <person name="Lapoint R."/>
            <person name="Lazzaro B.P."/>
            <person name="Lee S.J."/>
            <person name="Levesque L."/>
            <person name="Li R."/>
            <person name="Lin C.F."/>
            <person name="Lin M.F."/>
            <person name="Lindblad-Toh K."/>
            <person name="Llopart A."/>
            <person name="Long M."/>
            <person name="Low L."/>
            <person name="Lozovsky E."/>
            <person name="Lu J."/>
            <person name="Luo M."/>
            <person name="Machado C.A."/>
            <person name="Makalowski W."/>
            <person name="Marzo M."/>
            <person name="Matsuda M."/>
            <person name="Matzkin L."/>
            <person name="McAllister B."/>
            <person name="McBride C.S."/>
            <person name="McKernan B."/>
            <person name="McKernan K."/>
            <person name="Mendez-Lago M."/>
            <person name="Minx P."/>
            <person name="Mollenhauer M.U."/>
            <person name="Montooth K."/>
            <person name="Mount S.M."/>
            <person name="Mu X."/>
            <person name="Myers E."/>
            <person name="Negre B."/>
            <person name="Newfeld S."/>
            <person name="Nielsen R."/>
            <person name="Noor M.A."/>
            <person name="O'Grady P."/>
            <person name="Pachter L."/>
            <person name="Papaceit M."/>
            <person name="Parisi M.J."/>
            <person name="Parisi M."/>
            <person name="Parts L."/>
            <person name="Pedersen J.S."/>
            <person name="Pesole G."/>
            <person name="Phillippy A.M."/>
            <person name="Ponting C.P."/>
            <person name="Pop M."/>
            <person name="Porcelli D."/>
            <person name="Powell J.R."/>
            <person name="Prohaska S."/>
            <person name="Pruitt K."/>
            <person name="Puig M."/>
            <person name="Quesneville H."/>
            <person name="Ram K.R."/>
            <person name="Rand D."/>
            <person name="Rasmussen M.D."/>
            <person name="Reed L.K."/>
            <person name="Reenan R."/>
            <person name="Reily A."/>
            <person name="Remington K.A."/>
            <person name="Rieger T.T."/>
            <person name="Ritchie M.G."/>
            <person name="Robin C."/>
            <person name="Rogers Y.H."/>
            <person name="Rohde C."/>
            <person name="Rozas J."/>
            <person name="Rubenfield M.J."/>
            <person name="Ruiz A."/>
            <person name="Russo S."/>
            <person name="Salzberg S.L."/>
            <person name="Sanchez-Gracia A."/>
            <person name="Saranga D.J."/>
            <person name="Sato H."/>
            <person name="Schaeffer S.W."/>
            <person name="Schatz M.C."/>
            <person name="Schlenke T."/>
            <person name="Schwartz R."/>
            <person name="Segarra C."/>
            <person name="Singh R.S."/>
            <person name="Sirot L."/>
            <person name="Sirota M."/>
            <person name="Sisneros N.B."/>
            <person name="Smith C.D."/>
            <person name="Smith T.F."/>
            <person name="Spieth J."/>
            <person name="Stage D.E."/>
            <person name="Stark A."/>
            <person name="Stephan W."/>
            <person name="Strausberg R.L."/>
            <person name="Strempel S."/>
            <person name="Sturgill D."/>
            <person name="Sutton G."/>
            <person name="Sutton G.G."/>
            <person name="Tao W."/>
            <person name="Teichmann S."/>
            <person name="Tobari Y.N."/>
            <person name="Tomimura Y."/>
            <person name="Tsolas J.M."/>
            <person name="Valente V.L."/>
            <person name="Venter E."/>
            <person name="Venter J.C."/>
            <person name="Vicario S."/>
            <person name="Vieira F.G."/>
            <person name="Vilella A.J."/>
            <person name="Villasante A."/>
            <person name="Walenz B."/>
            <person name="Wang J."/>
            <person name="Wasserman M."/>
            <person name="Watts T."/>
            <person name="Wilson D."/>
            <person name="Wilson R.K."/>
            <person name="Wing R.A."/>
            <person name="Wolfner M.F."/>
            <person name="Wong A."/>
            <person name="Wong G.K."/>
            <person name="Wu C.I."/>
            <person name="Wu G."/>
            <person name="Yamamoto D."/>
            <person name="Yang H.P."/>
            <person name="Yang S.P."/>
            <person name="Yorke J.A."/>
            <person name="Yoshida K."/>
            <person name="Zdobnov E."/>
            <person name="Zhang P."/>
            <person name="Zhang Y."/>
            <person name="Zimin A.V."/>
            <person name="Baldwin J."/>
            <person name="Abdouelleil A."/>
            <person name="Abdulkadir J."/>
            <person name="Abebe A."/>
            <person name="Abera B."/>
            <person name="Abreu J."/>
            <person name="Acer S.C."/>
            <person name="Aftuck L."/>
            <person name="Alexander A."/>
            <person name="An P."/>
            <person name="Anderson E."/>
            <person name="Anderson S."/>
            <person name="Arachi H."/>
            <person name="Azer M."/>
            <person name="Bachantsang P."/>
            <person name="Barry A."/>
            <person name="Bayul T."/>
            <person name="Berlin A."/>
            <person name="Bessette D."/>
            <person name="Bloom T."/>
            <person name="Blye J."/>
            <person name="Boguslavskiy L."/>
            <person name="Bonnet C."/>
            <person name="Boukhgalter B."/>
            <person name="Bourzgui I."/>
            <person name="Brown A."/>
            <person name="Cahill P."/>
            <person name="Channer S."/>
            <person name="Cheshatsang Y."/>
            <person name="Chuda L."/>
            <person name="Citroen M."/>
            <person name="Collymore A."/>
            <person name="Cooke P."/>
            <person name="Costello M."/>
            <person name="D'Aco K."/>
            <person name="Daza R."/>
            <person name="De Haan G."/>
            <person name="DeGray S."/>
            <person name="DeMaso C."/>
            <person name="Dhargay N."/>
            <person name="Dooley K."/>
            <person name="Dooley E."/>
            <person name="Doricent M."/>
            <person name="Dorje P."/>
            <person name="Dorjee K."/>
            <person name="Dupes A."/>
            <person name="Elong R."/>
            <person name="Falk J."/>
            <person name="Farina A."/>
            <person name="Faro S."/>
            <person name="Ferguson D."/>
            <person name="Fisher S."/>
            <person name="Foley C.D."/>
            <person name="Franke A."/>
            <person name="Friedrich D."/>
            <person name="Gadbois L."/>
            <person name="Gearin G."/>
            <person name="Gearin C.R."/>
            <person name="Giannoukos G."/>
            <person name="Goode T."/>
            <person name="Graham J."/>
            <person name="Grandbois E."/>
            <person name="Grewal S."/>
            <person name="Gyaltsen K."/>
            <person name="Hafez N."/>
            <person name="Hagos B."/>
            <person name="Hall J."/>
            <person name="Henson C."/>
            <person name="Hollinger A."/>
            <person name="Honan T."/>
            <person name="Huard M.D."/>
            <person name="Hughes L."/>
            <person name="Hurhula B."/>
            <person name="Husby M.E."/>
            <person name="Kamat A."/>
            <person name="Kanga B."/>
            <person name="Kashin S."/>
            <person name="Khazanovich D."/>
            <person name="Kisner P."/>
            <person name="Lance K."/>
            <person name="Lara M."/>
            <person name="Lee W."/>
            <person name="Lennon N."/>
            <person name="Letendre F."/>
            <person name="LeVine R."/>
            <person name="Lipovsky A."/>
            <person name="Liu X."/>
            <person name="Liu J."/>
            <person name="Liu S."/>
            <person name="Lokyitsang T."/>
            <person name="Lokyitsang Y."/>
            <person name="Lubonja R."/>
            <person name="Lui A."/>
            <person name="MacDonald P."/>
            <person name="Magnisalis V."/>
            <person name="Maru K."/>
            <person name="Matthews C."/>
            <person name="McCusker W."/>
            <person name="McDonough S."/>
            <person name="Mehta T."/>
            <person name="Meldrim J."/>
            <person name="Meneus L."/>
            <person name="Mihai O."/>
            <person name="Mihalev A."/>
            <person name="Mihova T."/>
            <person name="Mittelman R."/>
            <person name="Mlenga V."/>
            <person name="Montmayeur A."/>
            <person name="Mulrain L."/>
            <person name="Navidi A."/>
            <person name="Naylor J."/>
            <person name="Negash T."/>
            <person name="Nguyen T."/>
            <person name="Nguyen N."/>
            <person name="Nicol R."/>
            <person name="Norbu C."/>
            <person name="Norbu N."/>
            <person name="Novod N."/>
            <person name="O'Neill B."/>
            <person name="Osman S."/>
            <person name="Markiewicz E."/>
            <person name="Oyono O.L."/>
            <person name="Patti C."/>
            <person name="Phunkhang P."/>
            <person name="Pierre F."/>
            <person name="Priest M."/>
            <person name="Raghuraman S."/>
            <person name="Rege F."/>
            <person name="Reyes R."/>
            <person name="Rise C."/>
            <person name="Rogov P."/>
            <person name="Ross K."/>
            <person name="Ryan E."/>
            <person name="Settipalli S."/>
            <person name="Shea T."/>
            <person name="Sherpa N."/>
            <person name="Shi L."/>
            <person name="Shih D."/>
            <person name="Sparrow T."/>
            <person name="Spaulding J."/>
            <person name="Stalker J."/>
            <person name="Stange-Thomann N."/>
            <person name="Stavropoulos S."/>
            <person name="Stone C."/>
            <person name="Strader C."/>
            <person name="Tesfaye S."/>
            <person name="Thomson T."/>
            <person name="Thoulutsang Y."/>
            <person name="Thoulutsang D."/>
            <person name="Topham K."/>
            <person name="Topping I."/>
            <person name="Tsamla T."/>
            <person name="Vassiliev H."/>
            <person name="Vo A."/>
            <person name="Wangchuk T."/>
            <person name="Wangdi T."/>
            <person name="Weiand M."/>
            <person name="Wilkinson J."/>
            <person name="Wilson A."/>
            <person name="Yadav S."/>
            <person name="Young G."/>
            <person name="Yu Q."/>
            <person name="Zembek L."/>
            <person name="Zhong D."/>
            <person name="Zimmer A."/>
            <person name="Zwirko Z."/>
            <person name="Jaffe D.B."/>
            <person name="Alvarez P."/>
            <person name="Brockman W."/>
            <person name="Butler J."/>
            <person name="Chin C."/>
            <person name="Gnerre S."/>
            <person name="Grabherr M."/>
            <person name="Kleber M."/>
            <person name="Mauceli E."/>
            <person name="MacCallum I."/>
        </authorList>
    </citation>
    <scope>NUCLEOTIDE SEQUENCE [LARGE SCALE GENOMIC DNA]</scope>
    <source>
        <strain evidence="2 3">TSC#14021-0224.01</strain>
    </source>
</reference>
<organism evidence="2 3">
    <name type="scientific">Drosophila erecta</name>
    <name type="common">Fruit fly</name>
    <dbReference type="NCBI Taxonomy" id="7220"/>
    <lineage>
        <taxon>Eukaryota</taxon>
        <taxon>Metazoa</taxon>
        <taxon>Ecdysozoa</taxon>
        <taxon>Arthropoda</taxon>
        <taxon>Hexapoda</taxon>
        <taxon>Insecta</taxon>
        <taxon>Pterygota</taxon>
        <taxon>Neoptera</taxon>
        <taxon>Endopterygota</taxon>
        <taxon>Diptera</taxon>
        <taxon>Brachycera</taxon>
        <taxon>Muscomorpha</taxon>
        <taxon>Ephydroidea</taxon>
        <taxon>Drosophilidae</taxon>
        <taxon>Drosophila</taxon>
        <taxon>Sophophora</taxon>
    </lineage>
</organism>
<dbReference type="EMBL" id="CH954179">
    <property type="protein sequence ID" value="EDV55818.1"/>
    <property type="molecule type" value="Genomic_DNA"/>
</dbReference>
<dbReference type="PhylomeDB" id="B3NPX1"/>
<protein>
    <recommendedName>
        <fullName evidence="4">Thioredoxin-like fold domain-containing protein</fullName>
    </recommendedName>
</protein>
<dbReference type="Proteomes" id="UP000008711">
    <property type="component" value="Unassembled WGS sequence"/>
</dbReference>
<dbReference type="OrthoDB" id="8067936at2759"/>
<accession>B3NPX1</accession>
<reference evidence="2 3" key="2">
    <citation type="journal article" date="2008" name="Bioinformatics">
        <title>Assembly reconciliation.</title>
        <authorList>
            <person name="Zimin A.V."/>
            <person name="Smith D.R."/>
            <person name="Sutton G."/>
            <person name="Yorke J.A."/>
        </authorList>
    </citation>
    <scope>NUCLEOTIDE SEQUENCE [LARGE SCALE GENOMIC DNA]</scope>
    <source>
        <strain evidence="2 3">TSC#14021-0224.01</strain>
    </source>
</reference>
<name>B3NPX1_DROER</name>
<proteinExistence type="predicted"/>
<evidence type="ECO:0000313" key="3">
    <source>
        <dbReference type="Proteomes" id="UP000008711"/>
    </source>
</evidence>
<evidence type="ECO:0000313" key="2">
    <source>
        <dbReference type="EMBL" id="EDV55818.1"/>
    </source>
</evidence>
<dbReference type="AlphaFoldDB" id="B3NPX1"/>
<evidence type="ECO:0000256" key="1">
    <source>
        <dbReference type="SAM" id="MobiDB-lite"/>
    </source>
</evidence>
<dbReference type="OMA" id="KIQGQRC"/>
<dbReference type="eggNOG" id="KOG1516">
    <property type="taxonomic scope" value="Eukaryota"/>
</dbReference>
<feature type="region of interest" description="Disordered" evidence="1">
    <location>
        <begin position="195"/>
        <end position="214"/>
    </location>
</feature>
<gene>
    <name evidence="2" type="primary">Dere\GG20570</name>
    <name evidence="2" type="synonym">dere_GLEANR_5356</name>
    <name evidence="2" type="synonym">GG20570</name>
    <name evidence="2" type="ORF">Dere_GG20570</name>
</gene>